<keyword evidence="4" id="KW-0460">Magnesium</keyword>
<evidence type="ECO:0000256" key="5">
    <source>
        <dbReference type="ARBA" id="ARBA00023277"/>
    </source>
</evidence>
<dbReference type="EMBL" id="VWFC01000019">
    <property type="protein sequence ID" value="KAB1324953.1"/>
    <property type="molecule type" value="Genomic_DNA"/>
</dbReference>
<dbReference type="RefSeq" id="WP_055234711.1">
    <property type="nucleotide sequence ID" value="NZ_JAQNWP010000008.1"/>
</dbReference>
<accession>A0A6A1XGW2</accession>
<sequence length="235" mass="26882">MKAIINADDFGLSKSVNDAIRICFDKGYVNRTTVMTNMPAFDECYQIASTNGFLDKVGIHLVLDEGVPLTETIKRNPHFCKDGRFIKAWYAKPMRKFFICKNDRNCLEAEIEAQIKKFKDTGFTSKHIDSHHFVHTSSPIVVDIVCRIAKKYGFTSMRTIATADGENFIKRILKGFIKNKIETNFITTANFAPYKKYPLDIDDIEYMAHPDIINGDVVDVLSRKTNESRGFIQIY</sequence>
<evidence type="ECO:0000256" key="3">
    <source>
        <dbReference type="ARBA" id="ARBA00022801"/>
    </source>
</evidence>
<dbReference type="Gene3D" id="3.20.20.370">
    <property type="entry name" value="Glycoside hydrolase/deacetylase"/>
    <property type="match status" value="1"/>
</dbReference>
<gene>
    <name evidence="6" type="ORF">F3B53_15805</name>
</gene>
<dbReference type="GO" id="GO:0005975">
    <property type="term" value="P:carbohydrate metabolic process"/>
    <property type="evidence" value="ECO:0007669"/>
    <property type="project" value="InterPro"/>
</dbReference>
<dbReference type="GO" id="GO:0019213">
    <property type="term" value="F:deacetylase activity"/>
    <property type="evidence" value="ECO:0007669"/>
    <property type="project" value="TreeGrafter"/>
</dbReference>
<dbReference type="GO" id="GO:0046872">
    <property type="term" value="F:metal ion binding"/>
    <property type="evidence" value="ECO:0007669"/>
    <property type="project" value="UniProtKB-KW"/>
</dbReference>
<comment type="caution">
    <text evidence="6">The sequence shown here is derived from an EMBL/GenBank/DDBJ whole genome shotgun (WGS) entry which is preliminary data.</text>
</comment>
<dbReference type="Proteomes" id="UP000375690">
    <property type="component" value="Unassembled WGS sequence"/>
</dbReference>
<name>A0A6A1XGW2_BACOV</name>
<comment type="cofactor">
    <cofactor evidence="1">
        <name>Mg(2+)</name>
        <dbReference type="ChEBI" id="CHEBI:18420"/>
    </cofactor>
</comment>
<keyword evidence="5" id="KW-0119">Carbohydrate metabolism</keyword>
<dbReference type="InterPro" id="IPR006879">
    <property type="entry name" value="YdjC-like"/>
</dbReference>
<dbReference type="PANTHER" id="PTHR31609">
    <property type="entry name" value="YDJC DEACETYLASE FAMILY MEMBER"/>
    <property type="match status" value="1"/>
</dbReference>
<dbReference type="Pfam" id="PF04794">
    <property type="entry name" value="YdjC"/>
    <property type="match status" value="1"/>
</dbReference>
<reference evidence="6 7" key="1">
    <citation type="journal article" date="2019" name="Nat. Med.">
        <title>A library of human gut bacterial isolates paired with longitudinal multiomics data enables mechanistic microbiome research.</title>
        <authorList>
            <person name="Poyet M."/>
            <person name="Groussin M."/>
            <person name="Gibbons S.M."/>
            <person name="Avila-Pacheco J."/>
            <person name="Jiang X."/>
            <person name="Kearney S.M."/>
            <person name="Perrotta A.R."/>
            <person name="Berdy B."/>
            <person name="Zhao S."/>
            <person name="Lieberman T.D."/>
            <person name="Swanson P.K."/>
            <person name="Smith M."/>
            <person name="Roesemann S."/>
            <person name="Alexander J.E."/>
            <person name="Rich S.A."/>
            <person name="Livny J."/>
            <person name="Vlamakis H."/>
            <person name="Clish C."/>
            <person name="Bullock K."/>
            <person name="Deik A."/>
            <person name="Scott J."/>
            <person name="Pierce K.A."/>
            <person name="Xavier R.J."/>
            <person name="Alm E.J."/>
        </authorList>
    </citation>
    <scope>NUCLEOTIDE SEQUENCE [LARGE SCALE GENOMIC DNA]</scope>
    <source>
        <strain evidence="6 7">BIOML-A2</strain>
    </source>
</reference>
<dbReference type="PANTHER" id="PTHR31609:SF1">
    <property type="entry name" value="CARBOHYDRATE DEACETYLASE"/>
    <property type="match status" value="1"/>
</dbReference>
<dbReference type="AlphaFoldDB" id="A0A6A1XGW2"/>
<evidence type="ECO:0000256" key="1">
    <source>
        <dbReference type="ARBA" id="ARBA00001946"/>
    </source>
</evidence>
<keyword evidence="2" id="KW-0479">Metal-binding</keyword>
<evidence type="ECO:0000256" key="2">
    <source>
        <dbReference type="ARBA" id="ARBA00022723"/>
    </source>
</evidence>
<dbReference type="InterPro" id="IPR011330">
    <property type="entry name" value="Glyco_hydro/deAcase_b/a-brl"/>
</dbReference>
<evidence type="ECO:0000256" key="4">
    <source>
        <dbReference type="ARBA" id="ARBA00022842"/>
    </source>
</evidence>
<proteinExistence type="predicted"/>
<evidence type="ECO:0000313" key="7">
    <source>
        <dbReference type="Proteomes" id="UP000375690"/>
    </source>
</evidence>
<protein>
    <submittedName>
        <fullName evidence="6">ChbG/HpnK family deacetylase</fullName>
    </submittedName>
</protein>
<evidence type="ECO:0000313" key="6">
    <source>
        <dbReference type="EMBL" id="KAB1324953.1"/>
    </source>
</evidence>
<organism evidence="6 7">
    <name type="scientific">Bacteroides ovatus</name>
    <dbReference type="NCBI Taxonomy" id="28116"/>
    <lineage>
        <taxon>Bacteria</taxon>
        <taxon>Pseudomonadati</taxon>
        <taxon>Bacteroidota</taxon>
        <taxon>Bacteroidia</taxon>
        <taxon>Bacteroidales</taxon>
        <taxon>Bacteroidaceae</taxon>
        <taxon>Bacteroides</taxon>
    </lineage>
</organism>
<dbReference type="GO" id="GO:0016787">
    <property type="term" value="F:hydrolase activity"/>
    <property type="evidence" value="ECO:0007669"/>
    <property type="project" value="UniProtKB-KW"/>
</dbReference>
<keyword evidence="3" id="KW-0378">Hydrolase</keyword>
<dbReference type="SUPFAM" id="SSF88713">
    <property type="entry name" value="Glycoside hydrolase/deacetylase"/>
    <property type="match status" value="1"/>
</dbReference>